<dbReference type="EC" id="3.2.2.22" evidence="1"/>
<dbReference type="GO" id="GO:0030598">
    <property type="term" value="F:rRNA N-glycosylase activity"/>
    <property type="evidence" value="ECO:0007669"/>
    <property type="project" value="UniProtKB-EC"/>
</dbReference>
<keyword evidence="4" id="KW-1185">Reference proteome</keyword>
<dbReference type="InterPro" id="IPR001574">
    <property type="entry name" value="Ribosome_inactivat_prot"/>
</dbReference>
<dbReference type="InterPro" id="IPR016138">
    <property type="entry name" value="Ribosome_inactivat_prot_sub1"/>
</dbReference>
<evidence type="ECO:0000256" key="1">
    <source>
        <dbReference type="RuleBase" id="RU004915"/>
    </source>
</evidence>
<proteinExistence type="inferred from homology"/>
<dbReference type="InterPro" id="IPR036041">
    <property type="entry name" value="Ribosome-inact_prot_sf"/>
</dbReference>
<comment type="similarity">
    <text evidence="1">Belongs to the ribosome-inactivating protein family.</text>
</comment>
<gene>
    <name evidence="3" type="ORF">HU200_045279</name>
</gene>
<dbReference type="Proteomes" id="UP000636709">
    <property type="component" value="Unassembled WGS sequence"/>
</dbReference>
<comment type="catalytic activity">
    <reaction evidence="1">
        <text>Endohydrolysis of the N-glycosidic bond at one specific adenosine on the 28S rRNA.</text>
        <dbReference type="EC" id="3.2.2.22"/>
    </reaction>
</comment>
<keyword evidence="1" id="KW-0611">Plant defense</keyword>
<reference evidence="3" key="1">
    <citation type="submission" date="2020-07" db="EMBL/GenBank/DDBJ databases">
        <title>Genome sequence and genetic diversity analysis of an under-domesticated orphan crop, white fonio (Digitaria exilis).</title>
        <authorList>
            <person name="Bennetzen J.L."/>
            <person name="Chen S."/>
            <person name="Ma X."/>
            <person name="Wang X."/>
            <person name="Yssel A.E.J."/>
            <person name="Chaluvadi S.R."/>
            <person name="Johnson M."/>
            <person name="Gangashetty P."/>
            <person name="Hamidou F."/>
            <person name="Sanogo M.D."/>
            <person name="Zwaenepoel A."/>
            <person name="Wallace J."/>
            <person name="Van De Peer Y."/>
            <person name="Van Deynze A."/>
        </authorList>
    </citation>
    <scope>NUCLEOTIDE SEQUENCE</scope>
    <source>
        <tissue evidence="3">Leaves</tissue>
    </source>
</reference>
<evidence type="ECO:0000313" key="3">
    <source>
        <dbReference type="EMBL" id="KAF8681837.1"/>
    </source>
</evidence>
<comment type="caution">
    <text evidence="3">The sequence shown here is derived from an EMBL/GenBank/DDBJ whole genome shotgun (WGS) entry which is preliminary data.</text>
</comment>
<sequence>MGDSTPSLAFGGHTCLSSKDADAGQKSSPAAPRRTASRWRSQTPTPLGSGTPSRGSSSCSSTPPRTLPFNASYYHLIGGHRNLPMVPLGRSSALQAIQELSRPGTATPKPDSKAALVRLMSHDHDVGITAVEGDPRGIQREMGERELRHQGASRTRAALGGPVVPRVAMGGDWCVGRRKQGTKPHEKIGFYNGAQALSMVDLIKRPKELCVRDGHVRPYILLKKMEKRKTMMRALSRRKLAKEARRRRPCTETSDGTSVSMDLR</sequence>
<feature type="region of interest" description="Disordered" evidence="2">
    <location>
        <begin position="236"/>
        <end position="264"/>
    </location>
</feature>
<organism evidence="3 4">
    <name type="scientific">Digitaria exilis</name>
    <dbReference type="NCBI Taxonomy" id="1010633"/>
    <lineage>
        <taxon>Eukaryota</taxon>
        <taxon>Viridiplantae</taxon>
        <taxon>Streptophyta</taxon>
        <taxon>Embryophyta</taxon>
        <taxon>Tracheophyta</taxon>
        <taxon>Spermatophyta</taxon>
        <taxon>Magnoliopsida</taxon>
        <taxon>Liliopsida</taxon>
        <taxon>Poales</taxon>
        <taxon>Poaceae</taxon>
        <taxon>PACMAD clade</taxon>
        <taxon>Panicoideae</taxon>
        <taxon>Panicodae</taxon>
        <taxon>Paniceae</taxon>
        <taxon>Anthephorinae</taxon>
        <taxon>Digitaria</taxon>
    </lineage>
</organism>
<dbReference type="GO" id="GO:0006952">
    <property type="term" value="P:defense response"/>
    <property type="evidence" value="ECO:0007669"/>
    <property type="project" value="UniProtKB-KW"/>
</dbReference>
<dbReference type="AlphaFoldDB" id="A0A835EFT7"/>
<feature type="compositionally biased region" description="Low complexity" evidence="2">
    <location>
        <begin position="43"/>
        <end position="64"/>
    </location>
</feature>
<dbReference type="GO" id="GO:0090729">
    <property type="term" value="F:toxin activity"/>
    <property type="evidence" value="ECO:0007669"/>
    <property type="project" value="UniProtKB-KW"/>
</dbReference>
<name>A0A835EFT7_9POAL</name>
<keyword evidence="1" id="KW-0652">Protein synthesis inhibitor</keyword>
<evidence type="ECO:0000313" key="4">
    <source>
        <dbReference type="Proteomes" id="UP000636709"/>
    </source>
</evidence>
<dbReference type="SUPFAM" id="SSF56371">
    <property type="entry name" value="Ribosome inactivating proteins (RIP)"/>
    <property type="match status" value="1"/>
</dbReference>
<evidence type="ECO:0000256" key="2">
    <source>
        <dbReference type="SAM" id="MobiDB-lite"/>
    </source>
</evidence>
<feature type="compositionally biased region" description="Polar residues" evidence="2">
    <location>
        <begin position="251"/>
        <end position="264"/>
    </location>
</feature>
<keyword evidence="1" id="KW-0800">Toxin</keyword>
<dbReference type="Gene3D" id="3.40.420.10">
    <property type="entry name" value="Ricin (A subunit), domain 1"/>
    <property type="match status" value="1"/>
</dbReference>
<keyword evidence="1" id="KW-0378">Hydrolase</keyword>
<dbReference type="EMBL" id="JACEFO010002109">
    <property type="protein sequence ID" value="KAF8681837.1"/>
    <property type="molecule type" value="Genomic_DNA"/>
</dbReference>
<dbReference type="Pfam" id="PF00161">
    <property type="entry name" value="RIP"/>
    <property type="match status" value="1"/>
</dbReference>
<protein>
    <recommendedName>
        <fullName evidence="1">rRNA N-glycosylase</fullName>
        <ecNumber evidence="1">3.2.2.22</ecNumber>
    </recommendedName>
</protein>
<feature type="compositionally biased region" description="Basic residues" evidence="2">
    <location>
        <begin position="236"/>
        <end position="248"/>
    </location>
</feature>
<dbReference type="GO" id="GO:0017148">
    <property type="term" value="P:negative regulation of translation"/>
    <property type="evidence" value="ECO:0007669"/>
    <property type="project" value="UniProtKB-KW"/>
</dbReference>
<feature type="region of interest" description="Disordered" evidence="2">
    <location>
        <begin position="1"/>
        <end position="64"/>
    </location>
</feature>
<accession>A0A835EFT7</accession>